<evidence type="ECO:0000313" key="2">
    <source>
        <dbReference type="Proteomes" id="UP001054837"/>
    </source>
</evidence>
<dbReference type="Proteomes" id="UP001054837">
    <property type="component" value="Unassembled WGS sequence"/>
</dbReference>
<organism evidence="1 2">
    <name type="scientific">Caerostris darwini</name>
    <dbReference type="NCBI Taxonomy" id="1538125"/>
    <lineage>
        <taxon>Eukaryota</taxon>
        <taxon>Metazoa</taxon>
        <taxon>Ecdysozoa</taxon>
        <taxon>Arthropoda</taxon>
        <taxon>Chelicerata</taxon>
        <taxon>Arachnida</taxon>
        <taxon>Araneae</taxon>
        <taxon>Araneomorphae</taxon>
        <taxon>Entelegynae</taxon>
        <taxon>Araneoidea</taxon>
        <taxon>Araneidae</taxon>
        <taxon>Caerostris</taxon>
    </lineage>
</organism>
<accession>A0AAV4VQ72</accession>
<dbReference type="AlphaFoldDB" id="A0AAV4VQ72"/>
<keyword evidence="2" id="KW-1185">Reference proteome</keyword>
<comment type="caution">
    <text evidence="1">The sequence shown here is derived from an EMBL/GenBank/DDBJ whole genome shotgun (WGS) entry which is preliminary data.</text>
</comment>
<proteinExistence type="predicted"/>
<gene>
    <name evidence="1" type="ORF">CDAR_65031</name>
</gene>
<protein>
    <submittedName>
        <fullName evidence="1">Uncharacterized protein</fullName>
    </submittedName>
</protein>
<name>A0AAV4VQ72_9ARAC</name>
<reference evidence="1 2" key="1">
    <citation type="submission" date="2021-06" db="EMBL/GenBank/DDBJ databases">
        <title>Caerostris darwini draft genome.</title>
        <authorList>
            <person name="Kono N."/>
            <person name="Arakawa K."/>
        </authorList>
    </citation>
    <scope>NUCLEOTIDE SEQUENCE [LARGE SCALE GENOMIC DNA]</scope>
</reference>
<sequence>MKILIEEKQDMIKHYADKIRKSFPHFKTGKSVLVIFHPVSKGDFKTSCSEHAHWHDGPYIIMSRQFPTSILSKENLASLSQILSVLHEPDAKIVAPKRLRRP</sequence>
<evidence type="ECO:0000313" key="1">
    <source>
        <dbReference type="EMBL" id="GIY72278.1"/>
    </source>
</evidence>
<dbReference type="EMBL" id="BPLQ01013474">
    <property type="protein sequence ID" value="GIY72278.1"/>
    <property type="molecule type" value="Genomic_DNA"/>
</dbReference>